<reference key="1">
    <citation type="submission" date="2010-11" db="EMBL/GenBank/DDBJ databases">
        <title>The complete genome of Leadbetterella byssophila DSM 17132.</title>
        <authorList>
            <consortium name="US DOE Joint Genome Institute (JGI-PGF)"/>
            <person name="Lucas S."/>
            <person name="Copeland A."/>
            <person name="Lapidus A."/>
            <person name="Glavina del Rio T."/>
            <person name="Dalin E."/>
            <person name="Tice H."/>
            <person name="Bruce D."/>
            <person name="Goodwin L."/>
            <person name="Pitluck S."/>
            <person name="Kyrpides N."/>
            <person name="Mavromatis K."/>
            <person name="Ivanova N."/>
            <person name="Teshima H."/>
            <person name="Brettin T."/>
            <person name="Detter J.C."/>
            <person name="Han C."/>
            <person name="Tapia R."/>
            <person name="Land M."/>
            <person name="Hauser L."/>
            <person name="Markowitz V."/>
            <person name="Cheng J.-F."/>
            <person name="Hugenholtz P."/>
            <person name="Woyke T."/>
            <person name="Wu D."/>
            <person name="Tindall B."/>
            <person name="Pomrenke H.G."/>
            <person name="Brambilla E."/>
            <person name="Klenk H.-P."/>
            <person name="Eisen J.A."/>
        </authorList>
    </citation>
    <scope>NUCLEOTIDE SEQUENCE [LARGE SCALE GENOMIC DNA]</scope>
    <source>
        <strain>DSM 17132</strain>
    </source>
</reference>
<proteinExistence type="predicted"/>
<dbReference type="eggNOG" id="COG1216">
    <property type="taxonomic scope" value="Bacteria"/>
</dbReference>
<evidence type="ECO:0000259" key="1">
    <source>
        <dbReference type="Pfam" id="PF00535"/>
    </source>
</evidence>
<dbReference type="PANTHER" id="PTHR22916">
    <property type="entry name" value="GLYCOSYLTRANSFERASE"/>
    <property type="match status" value="1"/>
</dbReference>
<keyword evidence="2" id="KW-0808">Transferase</keyword>
<dbReference type="KEGG" id="lby:Lbys_3099"/>
<dbReference type="RefSeq" id="WP_013409790.1">
    <property type="nucleotide sequence ID" value="NC_014655.1"/>
</dbReference>
<dbReference type="HOGENOM" id="CLU_025996_21_1_10"/>
<dbReference type="EMBL" id="CP002305">
    <property type="protein sequence ID" value="ADQ18761.1"/>
    <property type="molecule type" value="Genomic_DNA"/>
</dbReference>
<dbReference type="Pfam" id="PF00535">
    <property type="entry name" value="Glycos_transf_2"/>
    <property type="match status" value="1"/>
</dbReference>
<gene>
    <name evidence="2" type="ordered locus">Lbys_3099</name>
</gene>
<dbReference type="GO" id="GO:0016758">
    <property type="term" value="F:hexosyltransferase activity"/>
    <property type="evidence" value="ECO:0007669"/>
    <property type="project" value="UniProtKB-ARBA"/>
</dbReference>
<dbReference type="SUPFAM" id="SSF53448">
    <property type="entry name" value="Nucleotide-diphospho-sugar transferases"/>
    <property type="match status" value="1"/>
</dbReference>
<evidence type="ECO:0000313" key="2">
    <source>
        <dbReference type="EMBL" id="ADQ18761.1"/>
    </source>
</evidence>
<dbReference type="OrthoDB" id="9788101at2"/>
<reference evidence="2 3" key="2">
    <citation type="journal article" date="2011" name="Stand. Genomic Sci.">
        <title>Complete genome sequence of Leadbetterella byssophila type strain (4M15).</title>
        <authorList>
            <person name="Abt B."/>
            <person name="Teshima H."/>
            <person name="Lucas S."/>
            <person name="Lapidus A."/>
            <person name="Del Rio T.G."/>
            <person name="Nolan M."/>
            <person name="Tice H."/>
            <person name="Cheng J.F."/>
            <person name="Pitluck S."/>
            <person name="Liolios K."/>
            <person name="Pagani I."/>
            <person name="Ivanova N."/>
            <person name="Mavromatis K."/>
            <person name="Pati A."/>
            <person name="Tapia R."/>
            <person name="Han C."/>
            <person name="Goodwin L."/>
            <person name="Chen A."/>
            <person name="Palaniappan K."/>
            <person name="Land M."/>
            <person name="Hauser L."/>
            <person name="Chang Y.J."/>
            <person name="Jeffries C.D."/>
            <person name="Rohde M."/>
            <person name="Goker M."/>
            <person name="Tindall B.J."/>
            <person name="Detter J.C."/>
            <person name="Woyke T."/>
            <person name="Bristow J."/>
            <person name="Eisen J.A."/>
            <person name="Markowitz V."/>
            <person name="Hugenholtz P."/>
            <person name="Klenk H.P."/>
            <person name="Kyrpides N.C."/>
        </authorList>
    </citation>
    <scope>NUCLEOTIDE SEQUENCE [LARGE SCALE GENOMIC DNA]</scope>
    <source>
        <strain evidence="3">DSM 17132 / JCM 16389 / KACC 11308 / NBRC 106382 / 4M15</strain>
    </source>
</reference>
<feature type="domain" description="Glycosyltransferase 2-like" evidence="1">
    <location>
        <begin position="4"/>
        <end position="128"/>
    </location>
</feature>
<keyword evidence="3" id="KW-1185">Reference proteome</keyword>
<dbReference type="Proteomes" id="UP000007435">
    <property type="component" value="Chromosome"/>
</dbReference>
<sequence>MKISVITVCFNAVQTLEQTITSVLSQDYPDFEYIVVDGGSKDGTVALLERYADKIRYISEKDNGIYDAMNKGVRLASGEVIGVIGADDFYPDVQVLSRVAKGFTEVDTDSVYGDVKFVDPLDTEKVVRFWKDAPYDKANWLKGWMPPHVAFFLKKSAYEKYGLYHTEFTCSGDYELMLRMLYKNDLKAHYIPATLMTMRVGGTSSASLKHRWVANQEDRKAWRMNNLKPKWYTLWLKPISKIKQLFMKG</sequence>
<dbReference type="Gene3D" id="3.90.550.10">
    <property type="entry name" value="Spore Coat Polysaccharide Biosynthesis Protein SpsA, Chain A"/>
    <property type="match status" value="1"/>
</dbReference>
<dbReference type="InterPro" id="IPR001173">
    <property type="entry name" value="Glyco_trans_2-like"/>
</dbReference>
<accession>E4RUM5</accession>
<dbReference type="CDD" id="cd06433">
    <property type="entry name" value="GT_2_WfgS_like"/>
    <property type="match status" value="1"/>
</dbReference>
<dbReference type="AlphaFoldDB" id="E4RUM5"/>
<protein>
    <submittedName>
        <fullName evidence="2">Glycosyl transferase family 2</fullName>
    </submittedName>
</protein>
<dbReference type="STRING" id="649349.Lbys_3099"/>
<dbReference type="PANTHER" id="PTHR22916:SF3">
    <property type="entry name" value="UDP-GLCNAC:BETAGAL BETA-1,3-N-ACETYLGLUCOSAMINYLTRANSFERASE-LIKE PROTEIN 1"/>
    <property type="match status" value="1"/>
</dbReference>
<name>E4RUM5_LEAB4</name>
<dbReference type="InterPro" id="IPR029044">
    <property type="entry name" value="Nucleotide-diphossugar_trans"/>
</dbReference>
<evidence type="ECO:0000313" key="3">
    <source>
        <dbReference type="Proteomes" id="UP000007435"/>
    </source>
</evidence>
<organism evidence="2 3">
    <name type="scientific">Leadbetterella byssophila (strain DSM 17132 / JCM 16389 / KACC 11308 / NBRC 106382 / 4M15)</name>
    <dbReference type="NCBI Taxonomy" id="649349"/>
    <lineage>
        <taxon>Bacteria</taxon>
        <taxon>Pseudomonadati</taxon>
        <taxon>Bacteroidota</taxon>
        <taxon>Cytophagia</taxon>
        <taxon>Cytophagales</taxon>
        <taxon>Leadbetterellaceae</taxon>
        <taxon>Leadbetterella</taxon>
    </lineage>
</organism>
<dbReference type="CAZy" id="GT2">
    <property type="family name" value="Glycosyltransferase Family 2"/>
</dbReference>